<proteinExistence type="predicted"/>
<dbReference type="OrthoDB" id="10018191at2759"/>
<feature type="domain" description="C2H2-type" evidence="8">
    <location>
        <begin position="33"/>
        <end position="51"/>
    </location>
</feature>
<dbReference type="Pfam" id="PF00096">
    <property type="entry name" value="zf-C2H2"/>
    <property type="match status" value="2"/>
</dbReference>
<organism evidence="9 10">
    <name type="scientific">Saccharata proteae CBS 121410</name>
    <dbReference type="NCBI Taxonomy" id="1314787"/>
    <lineage>
        <taxon>Eukaryota</taxon>
        <taxon>Fungi</taxon>
        <taxon>Dikarya</taxon>
        <taxon>Ascomycota</taxon>
        <taxon>Pezizomycotina</taxon>
        <taxon>Dothideomycetes</taxon>
        <taxon>Dothideomycetes incertae sedis</taxon>
        <taxon>Botryosphaeriales</taxon>
        <taxon>Saccharataceae</taxon>
        <taxon>Saccharata</taxon>
    </lineage>
</organism>
<sequence length="51" mass="6444">NKRTYRCPDCHRNFKRREHCARHQRTHTRERPFPCQFCGKTYARKDMVKRH</sequence>
<name>A0A9P4LWA0_9PEZI</name>
<dbReference type="PANTHER" id="PTHR40626:SF11">
    <property type="entry name" value="ZINC FINGER PROTEIN YPR022C"/>
    <property type="match status" value="1"/>
</dbReference>
<evidence type="ECO:0000256" key="6">
    <source>
        <dbReference type="ARBA" id="ARBA00023242"/>
    </source>
</evidence>
<gene>
    <name evidence="9" type="ORF">K490DRAFT_4660</name>
</gene>
<dbReference type="GO" id="GO:0005634">
    <property type="term" value="C:nucleus"/>
    <property type="evidence" value="ECO:0007669"/>
    <property type="project" value="UniProtKB-SubCell"/>
</dbReference>
<dbReference type="EMBL" id="ML978725">
    <property type="protein sequence ID" value="KAF2086219.1"/>
    <property type="molecule type" value="Genomic_DNA"/>
</dbReference>
<reference evidence="9" key="1">
    <citation type="journal article" date="2020" name="Stud. Mycol.">
        <title>101 Dothideomycetes genomes: a test case for predicting lifestyles and emergence of pathogens.</title>
        <authorList>
            <person name="Haridas S."/>
            <person name="Albert R."/>
            <person name="Binder M."/>
            <person name="Bloem J."/>
            <person name="Labutti K."/>
            <person name="Salamov A."/>
            <person name="Andreopoulos B."/>
            <person name="Baker S."/>
            <person name="Barry K."/>
            <person name="Bills G."/>
            <person name="Bluhm B."/>
            <person name="Cannon C."/>
            <person name="Castanera R."/>
            <person name="Culley D."/>
            <person name="Daum C."/>
            <person name="Ezra D."/>
            <person name="Gonzalez J."/>
            <person name="Henrissat B."/>
            <person name="Kuo A."/>
            <person name="Liang C."/>
            <person name="Lipzen A."/>
            <person name="Lutzoni F."/>
            <person name="Magnuson J."/>
            <person name="Mondo S."/>
            <person name="Nolan M."/>
            <person name="Ohm R."/>
            <person name="Pangilinan J."/>
            <person name="Park H.-J."/>
            <person name="Ramirez L."/>
            <person name="Alfaro M."/>
            <person name="Sun H."/>
            <person name="Tritt A."/>
            <person name="Yoshinaga Y."/>
            <person name="Zwiers L.-H."/>
            <person name="Turgeon B."/>
            <person name="Goodwin S."/>
            <person name="Spatafora J."/>
            <person name="Crous P."/>
            <person name="Grigoriev I."/>
        </authorList>
    </citation>
    <scope>NUCLEOTIDE SEQUENCE</scope>
    <source>
        <strain evidence="9">CBS 121410</strain>
    </source>
</reference>
<accession>A0A9P4LWA0</accession>
<dbReference type="GO" id="GO:0000785">
    <property type="term" value="C:chromatin"/>
    <property type="evidence" value="ECO:0007669"/>
    <property type="project" value="TreeGrafter"/>
</dbReference>
<evidence type="ECO:0000256" key="7">
    <source>
        <dbReference type="PROSITE-ProRule" id="PRU00042"/>
    </source>
</evidence>
<comment type="caution">
    <text evidence="9">The sequence shown here is derived from an EMBL/GenBank/DDBJ whole genome shotgun (WGS) entry which is preliminary data.</text>
</comment>
<keyword evidence="3" id="KW-0677">Repeat</keyword>
<feature type="domain" description="C2H2-type" evidence="8">
    <location>
        <begin position="5"/>
        <end position="32"/>
    </location>
</feature>
<dbReference type="PROSITE" id="PS00028">
    <property type="entry name" value="ZINC_FINGER_C2H2_1"/>
    <property type="match status" value="1"/>
</dbReference>
<dbReference type="PROSITE" id="PS50157">
    <property type="entry name" value="ZINC_FINGER_C2H2_2"/>
    <property type="match status" value="2"/>
</dbReference>
<dbReference type="PANTHER" id="PTHR40626">
    <property type="entry name" value="MIP31509P"/>
    <property type="match status" value="1"/>
</dbReference>
<evidence type="ECO:0000256" key="4">
    <source>
        <dbReference type="ARBA" id="ARBA00022771"/>
    </source>
</evidence>
<dbReference type="Gene3D" id="3.30.160.60">
    <property type="entry name" value="Classic Zinc Finger"/>
    <property type="match status" value="2"/>
</dbReference>
<dbReference type="InterPro" id="IPR051059">
    <property type="entry name" value="VerF-like"/>
</dbReference>
<evidence type="ECO:0000313" key="10">
    <source>
        <dbReference type="Proteomes" id="UP000799776"/>
    </source>
</evidence>
<keyword evidence="4 7" id="KW-0863">Zinc-finger</keyword>
<comment type="subcellular location">
    <subcellularLocation>
        <location evidence="1">Nucleus</location>
    </subcellularLocation>
</comment>
<evidence type="ECO:0000259" key="8">
    <source>
        <dbReference type="PROSITE" id="PS50157"/>
    </source>
</evidence>
<evidence type="ECO:0000256" key="1">
    <source>
        <dbReference type="ARBA" id="ARBA00004123"/>
    </source>
</evidence>
<dbReference type="InterPro" id="IPR036236">
    <property type="entry name" value="Znf_C2H2_sf"/>
</dbReference>
<dbReference type="GO" id="GO:0008270">
    <property type="term" value="F:zinc ion binding"/>
    <property type="evidence" value="ECO:0007669"/>
    <property type="project" value="UniProtKB-KW"/>
</dbReference>
<dbReference type="AlphaFoldDB" id="A0A9P4LWA0"/>
<evidence type="ECO:0000256" key="5">
    <source>
        <dbReference type="ARBA" id="ARBA00022833"/>
    </source>
</evidence>
<protein>
    <recommendedName>
        <fullName evidence="8">C2H2-type domain-containing protein</fullName>
    </recommendedName>
</protein>
<feature type="non-terminal residue" evidence="9">
    <location>
        <position position="1"/>
    </location>
</feature>
<dbReference type="InterPro" id="IPR013087">
    <property type="entry name" value="Znf_C2H2_type"/>
</dbReference>
<dbReference type="FunFam" id="3.30.160.60:FF:002343">
    <property type="entry name" value="Zinc finger protein 33A"/>
    <property type="match status" value="1"/>
</dbReference>
<evidence type="ECO:0000256" key="2">
    <source>
        <dbReference type="ARBA" id="ARBA00022723"/>
    </source>
</evidence>
<evidence type="ECO:0000313" key="9">
    <source>
        <dbReference type="EMBL" id="KAF2086219.1"/>
    </source>
</evidence>
<keyword evidence="2" id="KW-0479">Metal-binding</keyword>
<keyword evidence="10" id="KW-1185">Reference proteome</keyword>
<dbReference type="SUPFAM" id="SSF57667">
    <property type="entry name" value="beta-beta-alpha zinc fingers"/>
    <property type="match status" value="1"/>
</dbReference>
<feature type="non-terminal residue" evidence="9">
    <location>
        <position position="51"/>
    </location>
</feature>
<keyword evidence="6" id="KW-0539">Nucleus</keyword>
<evidence type="ECO:0000256" key="3">
    <source>
        <dbReference type="ARBA" id="ARBA00022737"/>
    </source>
</evidence>
<dbReference type="GO" id="GO:0000981">
    <property type="term" value="F:DNA-binding transcription factor activity, RNA polymerase II-specific"/>
    <property type="evidence" value="ECO:0007669"/>
    <property type="project" value="InterPro"/>
</dbReference>
<keyword evidence="5" id="KW-0862">Zinc</keyword>
<dbReference type="Proteomes" id="UP000799776">
    <property type="component" value="Unassembled WGS sequence"/>
</dbReference>
<dbReference type="GO" id="GO:0000978">
    <property type="term" value="F:RNA polymerase II cis-regulatory region sequence-specific DNA binding"/>
    <property type="evidence" value="ECO:0007669"/>
    <property type="project" value="InterPro"/>
</dbReference>